<sequence length="634" mass="71102">MLTLRRIAPWCFAVALIIYLRPYTGIRHDAALYLAQALRILDPDIFNKDLFFLAGSQADFTIFPRFLASLLRQFDPGSTFLVLAMAGRLLFFLASVLAIRAIFPRSAWWPALFALIIMPTQYGSASIFAYAEPFLTSRPFAEALCLAAIALLVSDRLKLALVFFAIAGLLHPLQSLAAAMVAWCWLVSSDRRWLWALASIAPVVGLAVLGIAPFSGLLLSIDFDWWELITTFSGQIYLNTWDARDWCIVITDVYLLYLLTRAEHERLARLATAALAALAVGLTATALLADLMQLVLPTGLQTWRVLWVAHWLAMAGIPYLVWQEWQRHDRDLVTVALLVCIAVTGASIARTTLPWAVLGLIPLHIAWPHLRPKVSRPMRLFMLIGLALALLAATFRYQLRAWIVYSAYGSDLERVRQDVVVLGYPLVAALIVLGAYFMYRRSGAKTGALLGVLSLFMVLGAAWSWDARSPWSRTLEASRGVDVFKWDIPRDASVYWYSSEVSPLGPWLVLNRANYFSVVQMAGQMFNRGTSIAGIERQLQLNPVSTQAEVCDFMNAMNDDPAACWIGEEGLRYMCTPYRDVPQPDYFVLPFKQKSNIIGHWQPKHPDTGVVLGDFYLYRCKDWVEAGIQFPAGH</sequence>
<feature type="transmembrane region" description="Helical" evidence="1">
    <location>
        <begin position="380"/>
        <end position="399"/>
    </location>
</feature>
<keyword evidence="1" id="KW-1133">Transmembrane helix</keyword>
<keyword evidence="1" id="KW-0812">Transmembrane</keyword>
<evidence type="ECO:0000256" key="1">
    <source>
        <dbReference type="SAM" id="Phobius"/>
    </source>
</evidence>
<accession>A0A0R0CU24</accession>
<feature type="transmembrane region" description="Helical" evidence="1">
    <location>
        <begin position="267"/>
        <end position="289"/>
    </location>
</feature>
<keyword evidence="1" id="KW-0472">Membrane</keyword>
<evidence type="ECO:0000313" key="3">
    <source>
        <dbReference type="Proteomes" id="UP000051386"/>
    </source>
</evidence>
<feature type="transmembrane region" description="Helical" evidence="1">
    <location>
        <begin position="80"/>
        <end position="103"/>
    </location>
</feature>
<keyword evidence="3" id="KW-1185">Reference proteome</keyword>
<gene>
    <name evidence="2" type="ORF">ABB28_16155</name>
</gene>
<evidence type="ECO:0008006" key="4">
    <source>
        <dbReference type="Google" id="ProtNLM"/>
    </source>
</evidence>
<comment type="caution">
    <text evidence="2">The sequence shown here is derived from an EMBL/GenBank/DDBJ whole genome shotgun (WGS) entry which is preliminary data.</text>
</comment>
<feature type="transmembrane region" description="Helical" evidence="1">
    <location>
        <begin position="7"/>
        <end position="24"/>
    </location>
</feature>
<dbReference type="Proteomes" id="UP000051386">
    <property type="component" value="Unassembled WGS sequence"/>
</dbReference>
<feature type="transmembrane region" description="Helical" evidence="1">
    <location>
        <begin position="193"/>
        <end position="221"/>
    </location>
</feature>
<dbReference type="AlphaFoldDB" id="A0A0R0CU24"/>
<protein>
    <recommendedName>
        <fullName evidence="4">Transmembrane protein</fullName>
    </recommendedName>
</protein>
<feature type="transmembrane region" description="Helical" evidence="1">
    <location>
        <begin position="301"/>
        <end position="320"/>
    </location>
</feature>
<feature type="transmembrane region" description="Helical" evidence="1">
    <location>
        <begin position="446"/>
        <end position="465"/>
    </location>
</feature>
<feature type="transmembrane region" description="Helical" evidence="1">
    <location>
        <begin position="419"/>
        <end position="439"/>
    </location>
</feature>
<dbReference type="PATRIC" id="fig|517011.3.peg.3418"/>
<name>A0A0R0CU24_9GAMM</name>
<feature type="transmembrane region" description="Helical" evidence="1">
    <location>
        <begin position="109"/>
        <end position="131"/>
    </location>
</feature>
<feature type="transmembrane region" description="Helical" evidence="1">
    <location>
        <begin position="160"/>
        <end position="186"/>
    </location>
</feature>
<evidence type="ECO:0000313" key="2">
    <source>
        <dbReference type="EMBL" id="KRG68755.1"/>
    </source>
</evidence>
<proteinExistence type="predicted"/>
<reference evidence="2 3" key="1">
    <citation type="submission" date="2015-05" db="EMBL/GenBank/DDBJ databases">
        <title>Genome sequencing and analysis of members of genus Stenotrophomonas.</title>
        <authorList>
            <person name="Patil P.P."/>
            <person name="Midha S."/>
            <person name="Patil P.B."/>
        </authorList>
    </citation>
    <scope>NUCLEOTIDE SEQUENCE [LARGE SCALE GENOMIC DNA]</scope>
    <source>
        <strain evidence="2 3">DSM 21508</strain>
    </source>
</reference>
<organism evidence="2 3">
    <name type="scientific">Stenotrophomonas chelatiphaga</name>
    <dbReference type="NCBI Taxonomy" id="517011"/>
    <lineage>
        <taxon>Bacteria</taxon>
        <taxon>Pseudomonadati</taxon>
        <taxon>Pseudomonadota</taxon>
        <taxon>Gammaproteobacteria</taxon>
        <taxon>Lysobacterales</taxon>
        <taxon>Lysobacteraceae</taxon>
        <taxon>Stenotrophomonas</taxon>
    </lineage>
</organism>
<feature type="transmembrane region" description="Helical" evidence="1">
    <location>
        <begin position="138"/>
        <end position="154"/>
    </location>
</feature>
<dbReference type="EMBL" id="LDJK01000087">
    <property type="protein sequence ID" value="KRG68755.1"/>
    <property type="molecule type" value="Genomic_DNA"/>
</dbReference>
<feature type="transmembrane region" description="Helical" evidence="1">
    <location>
        <begin position="332"/>
        <end position="349"/>
    </location>
</feature>